<feature type="transmembrane region" description="Helical" evidence="8">
    <location>
        <begin position="12"/>
        <end position="38"/>
    </location>
</feature>
<dbReference type="PROSITE" id="PS50885">
    <property type="entry name" value="HAMP"/>
    <property type="match status" value="1"/>
</dbReference>
<dbReference type="InterPro" id="IPR004089">
    <property type="entry name" value="MCPsignal_dom"/>
</dbReference>
<accession>A0A2R5F198</accession>
<name>A0A2R5F198_9BACL</name>
<feature type="domain" description="Methyl-accepting transducer" evidence="9">
    <location>
        <begin position="140"/>
        <end position="376"/>
    </location>
</feature>
<dbReference type="Pfam" id="PF00672">
    <property type="entry name" value="HAMP"/>
    <property type="match status" value="1"/>
</dbReference>
<dbReference type="InterPro" id="IPR003660">
    <property type="entry name" value="HAMP_dom"/>
</dbReference>
<dbReference type="EMBL" id="BDQX01000430">
    <property type="protein sequence ID" value="GBG11819.1"/>
    <property type="molecule type" value="Genomic_DNA"/>
</dbReference>
<dbReference type="GO" id="GO:0007165">
    <property type="term" value="P:signal transduction"/>
    <property type="evidence" value="ECO:0007669"/>
    <property type="project" value="UniProtKB-KW"/>
</dbReference>
<dbReference type="SMART" id="SM00304">
    <property type="entry name" value="HAMP"/>
    <property type="match status" value="1"/>
</dbReference>
<comment type="caution">
    <text evidence="11">The sequence shown here is derived from an EMBL/GenBank/DDBJ whole genome shotgun (WGS) entry which is preliminary data.</text>
</comment>
<evidence type="ECO:0000313" key="11">
    <source>
        <dbReference type="EMBL" id="GBG11819.1"/>
    </source>
</evidence>
<evidence type="ECO:0000256" key="8">
    <source>
        <dbReference type="SAM" id="Phobius"/>
    </source>
</evidence>
<dbReference type="Pfam" id="PF00015">
    <property type="entry name" value="MCPsignal"/>
    <property type="match status" value="1"/>
</dbReference>
<keyword evidence="4 6" id="KW-0807">Transducer</keyword>
<comment type="similarity">
    <text evidence="5">Belongs to the methyl-accepting chemotaxis (MCP) protein family.</text>
</comment>
<comment type="subcellular location">
    <subcellularLocation>
        <location evidence="1">Cell membrane</location>
    </subcellularLocation>
</comment>
<dbReference type="SMART" id="SM00283">
    <property type="entry name" value="MA"/>
    <property type="match status" value="1"/>
</dbReference>
<dbReference type="PANTHER" id="PTHR32089:SF112">
    <property type="entry name" value="LYSOZYME-LIKE PROTEIN-RELATED"/>
    <property type="match status" value="1"/>
</dbReference>
<feature type="coiled-coil region" evidence="7">
    <location>
        <begin position="369"/>
        <end position="403"/>
    </location>
</feature>
<feature type="domain" description="HAMP" evidence="10">
    <location>
        <begin position="68"/>
        <end position="121"/>
    </location>
</feature>
<keyword evidence="3 8" id="KW-0472">Membrane</keyword>
<proteinExistence type="inferred from homology"/>
<keyword evidence="7" id="KW-0175">Coiled coil</keyword>
<evidence type="ECO:0000256" key="7">
    <source>
        <dbReference type="SAM" id="Coils"/>
    </source>
</evidence>
<keyword evidence="2" id="KW-1003">Cell membrane</keyword>
<evidence type="ECO:0000256" key="3">
    <source>
        <dbReference type="ARBA" id="ARBA00023136"/>
    </source>
</evidence>
<keyword evidence="12" id="KW-1185">Reference proteome</keyword>
<dbReference type="PROSITE" id="PS50111">
    <property type="entry name" value="CHEMOTAXIS_TRANSDUC_2"/>
    <property type="match status" value="1"/>
</dbReference>
<dbReference type="SUPFAM" id="SSF58104">
    <property type="entry name" value="Methyl-accepting chemotaxis protein (MCP) signaling domain"/>
    <property type="match status" value="1"/>
</dbReference>
<dbReference type="AlphaFoldDB" id="A0A2R5F198"/>
<organism evidence="11 12">
    <name type="scientific">Paenibacillus agaridevorans</name>
    <dbReference type="NCBI Taxonomy" id="171404"/>
    <lineage>
        <taxon>Bacteria</taxon>
        <taxon>Bacillati</taxon>
        <taxon>Bacillota</taxon>
        <taxon>Bacilli</taxon>
        <taxon>Bacillales</taxon>
        <taxon>Paenibacillaceae</taxon>
        <taxon>Paenibacillus</taxon>
    </lineage>
</organism>
<keyword evidence="8" id="KW-1133">Transmembrane helix</keyword>
<evidence type="ECO:0000256" key="6">
    <source>
        <dbReference type="PROSITE-ProRule" id="PRU00284"/>
    </source>
</evidence>
<protein>
    <submittedName>
        <fullName evidence="11">Methyl-accepting chemotaxis protein</fullName>
    </submittedName>
</protein>
<dbReference type="GO" id="GO:0005886">
    <property type="term" value="C:plasma membrane"/>
    <property type="evidence" value="ECO:0007669"/>
    <property type="project" value="UniProtKB-SubCell"/>
</dbReference>
<dbReference type="Proteomes" id="UP000245202">
    <property type="component" value="Unassembled WGS sequence"/>
</dbReference>
<keyword evidence="8" id="KW-0812">Transmembrane</keyword>
<gene>
    <name evidence="11" type="ORF">PAT3040_06667</name>
</gene>
<dbReference type="PANTHER" id="PTHR32089">
    <property type="entry name" value="METHYL-ACCEPTING CHEMOTAXIS PROTEIN MCPB"/>
    <property type="match status" value="1"/>
</dbReference>
<sequence length="426" mass="45507">MTGKKFGIVAKMVTGIVAVSIVTYGTSAFCLLVVQPALRDQVSGWIFVGLTLALGIFWTGLLGWLAARWLVRPLIVLTRAANEAAAGDLHVQINHVRSDDEMRELGLSFSRMIDSLRGMISGISDGSKVADANSEQLRASAGEAAQHAERIAGTMDDIAKRVDRQAQGAEAMLTSVERVVQATDDISRQADEAVETTARMAVAIGSNAESIRLSVEGMRKLAASSRDSLRSVRELERWAEEIDTISGLVGELADQTHLLALNASIEAAHAGEHGQGFAVVAGEVKKLAANSANAVHDINRLIGQMREEVRHTASAIADQSSLADREAGNSQEAAAALQAIVGDTGAVSRIVEDVASYVSSQSDVVRSTLQEARQVADIAELIRQNAQDAAASTQEQIAAMQEIAASTETMREQSADLRRQVERFRV</sequence>
<dbReference type="Gene3D" id="1.10.287.950">
    <property type="entry name" value="Methyl-accepting chemotaxis protein"/>
    <property type="match status" value="1"/>
</dbReference>
<dbReference type="CDD" id="cd06225">
    <property type="entry name" value="HAMP"/>
    <property type="match status" value="1"/>
</dbReference>
<evidence type="ECO:0000259" key="10">
    <source>
        <dbReference type="PROSITE" id="PS50885"/>
    </source>
</evidence>
<reference evidence="11 12" key="1">
    <citation type="submission" date="2017-08" db="EMBL/GenBank/DDBJ databases">
        <title>Substantial Increase in Enzyme Production by Combined Drug-Resistance Mutations in Paenibacillus agaridevorans.</title>
        <authorList>
            <person name="Tanaka Y."/>
            <person name="Funane K."/>
            <person name="Hosaka T."/>
            <person name="Shiwa Y."/>
            <person name="Fujita N."/>
            <person name="Miyazaki T."/>
            <person name="Yoshikawa H."/>
            <person name="Murakami K."/>
            <person name="Kasahara K."/>
            <person name="Inaoka T."/>
            <person name="Hiraga Y."/>
            <person name="Ochi K."/>
        </authorList>
    </citation>
    <scope>NUCLEOTIDE SEQUENCE [LARGE SCALE GENOMIC DNA]</scope>
    <source>
        <strain evidence="11 12">T-3040</strain>
    </source>
</reference>
<evidence type="ECO:0000256" key="1">
    <source>
        <dbReference type="ARBA" id="ARBA00004236"/>
    </source>
</evidence>
<evidence type="ECO:0000259" key="9">
    <source>
        <dbReference type="PROSITE" id="PS50111"/>
    </source>
</evidence>
<evidence type="ECO:0000313" key="12">
    <source>
        <dbReference type="Proteomes" id="UP000245202"/>
    </source>
</evidence>
<evidence type="ECO:0000256" key="4">
    <source>
        <dbReference type="ARBA" id="ARBA00023224"/>
    </source>
</evidence>
<dbReference type="RefSeq" id="WP_108996029.1">
    <property type="nucleotide sequence ID" value="NZ_BDQX01000430.1"/>
</dbReference>
<feature type="transmembrane region" description="Helical" evidence="8">
    <location>
        <begin position="44"/>
        <end position="67"/>
    </location>
</feature>
<evidence type="ECO:0000256" key="5">
    <source>
        <dbReference type="ARBA" id="ARBA00029447"/>
    </source>
</evidence>
<evidence type="ECO:0000256" key="2">
    <source>
        <dbReference type="ARBA" id="ARBA00022475"/>
    </source>
</evidence>